<sequence length="1562" mass="176415">MTDKTIDGIWEEALEIFRNETGKNLRMGPAMKLEDIQKMLEVRSQTKDREENSKTSLARDRGLRILSTINNLGEVVTEVAAMAFGPAEICFKSISFLLEIPRKIKDFHEVIDDIFIKIEPTLSSFKIYRRIEQREKLDADLLEATHKVMAGLVKIFAKAINIEHGGKWQRFKAHASRVLSDDKELEEELERFESLVRGHQTVQGAVVLESVTETKGNVSTLLKVTGESSTELKNISKGMQDDKAEKEKKARMKKIRTALGIKEGVPDHSKEAVEGMLKRRVDGTGKWFEKVDTFKSWADSESSSSEAFLLLKGSTGFGKSYSVASIVDYLRTQASKSTGRLHRTLTAFYFFPALTGKADDESNPVEMALKWIAVQLSELDDAYAKSLGDLDQLDSVKVPKLWEALRLSSAMPRTTHYLIFDGLENLLDNDLQKLLSVFNAQLTSSKGTSPSSVRILASGKSDTFNTGPIALCPEMVIDSTIIQDELSLYIRHKLQAPSILPGNDQASVKMREEIETKLLQNDTINFRRVEEKLDGVETKITSGESYRDIGNLLSSIDDADTRVRIVRKLEAELNPGQVGLVNDLLVWVVFGKESFTVQQLEAALYLHDRDLPLQGLETFIKTRLKNLIAIESSGKVVLADQMEEVIKKPRNLSRQTTEKTISLKIEINNADITTVQRFFWDLTKFSTLENFSFQSSDAAAPGIRKKGSIRVNEIDASLAIVQAALKLLENQPDPKSAGIAEYLVEFLTSHLTVLRTAEGDDAVSAQVKSDIGKRIFEIFADPNTIKRHWETFVALPEFIDQKAMSEFREWLMDPIAIGGLFRKDRDQLTYLKDSQDWEQTLLQPVMKMMAHFWLRKDTMYTHQSFRWFTNFLSRIPKLESAGSNPSDSTTSKESTPTPADSETRTVDVAEAVAWCQKFLDIKEDALDALWFQQVGRTYFKLDEPQKAIDNLHKADELSDPNRPGWILLSLLIYALCELGPSHMEEASTVLRREIELYRDDKDVKLEDIVVDIRRVADAYKEQNQPGLALEWLTKAHEIMPDQKYTEYNIYALYVALERENECRELISKALAAKDIVDENNTDRFSSLIDNSIATNIWERADKIAWRTAAIVADLGRLDVLFETVEKLTEEVKKWDDNLLVWRLIYSALYSIYKGMAHLQDPGKGPDTLSNAFKCWDEARDIIRSADRSEGSWTESVYTKIAMQADKYHFNLATERGPHLETITDEADTHIQEIENSATEYKRLYKDLPPASAYLASIYVLKGDQSEARKVFASDMVQATNLLSDGDLENDNLGLSNLTHILLHSGYTEDAAIACSLVTTHLDTSFENIKNVLELYLCPDGVKPPEDSLAAGLLSWFSDNCKTEEKPRNKLKARVEELLAQYPPDKSDGPATPSSSTDGDAPTATGKEDDAGNAVDSARQTELNILKTIGKMLQEEAGRYCDSCDVLKCVWGFEKDFYRCKFCPSVDFCQDCMDKLKAQDPSKGHFICDPSHDWIHLPKWTPQKWMDAFTKTIRVPKKEEGLEGGEEIISVKDWLKKVSEPWGIASDDKQWDLQEVVSPLRSP</sequence>
<reference evidence="5" key="2">
    <citation type="submission" date="2023-05" db="EMBL/GenBank/DDBJ databases">
        <authorList>
            <consortium name="Lawrence Berkeley National Laboratory"/>
            <person name="Steindorff A."/>
            <person name="Hensen N."/>
            <person name="Bonometti L."/>
            <person name="Westerberg I."/>
            <person name="Brannstrom I.O."/>
            <person name="Guillou S."/>
            <person name="Cros-Aarteil S."/>
            <person name="Calhoun S."/>
            <person name="Haridas S."/>
            <person name="Kuo A."/>
            <person name="Mondo S."/>
            <person name="Pangilinan J."/>
            <person name="Riley R."/>
            <person name="Labutti K."/>
            <person name="Andreopoulos B."/>
            <person name="Lipzen A."/>
            <person name="Chen C."/>
            <person name="Yanf M."/>
            <person name="Daum C."/>
            <person name="Ng V."/>
            <person name="Clum A."/>
            <person name="Ohm R."/>
            <person name="Martin F."/>
            <person name="Silar P."/>
            <person name="Natvig D."/>
            <person name="Lalanne C."/>
            <person name="Gautier V."/>
            <person name="Ament-Velasquez S.L."/>
            <person name="Kruys A."/>
            <person name="Hutchinson M.I."/>
            <person name="Powell A.J."/>
            <person name="Barry K."/>
            <person name="Miller A.N."/>
            <person name="Grigoriev I.V."/>
            <person name="Debuchy R."/>
            <person name="Gladieux P."/>
            <person name="Thoren M.H."/>
            <person name="Johannesson H."/>
        </authorList>
    </citation>
    <scope>NUCLEOTIDE SEQUENCE</scope>
    <source>
        <strain evidence="5">PSN309</strain>
    </source>
</reference>
<dbReference type="Gene3D" id="1.25.40.10">
    <property type="entry name" value="Tetratricopeptide repeat domain"/>
    <property type="match status" value="1"/>
</dbReference>
<dbReference type="PANTHER" id="PTHR10039">
    <property type="entry name" value="AMELOGENIN"/>
    <property type="match status" value="1"/>
</dbReference>
<dbReference type="InterPro" id="IPR031350">
    <property type="entry name" value="Goodbye_dom"/>
</dbReference>
<feature type="region of interest" description="Disordered" evidence="2">
    <location>
        <begin position="1380"/>
        <end position="1416"/>
    </location>
</feature>
<dbReference type="Proteomes" id="UP001302126">
    <property type="component" value="Unassembled WGS sequence"/>
</dbReference>
<comment type="caution">
    <text evidence="5">The sequence shown here is derived from an EMBL/GenBank/DDBJ whole genome shotgun (WGS) entry which is preliminary data.</text>
</comment>
<dbReference type="Pfam" id="PF17109">
    <property type="entry name" value="Goodbye"/>
    <property type="match status" value="1"/>
</dbReference>
<dbReference type="PANTHER" id="PTHR10039:SF17">
    <property type="entry name" value="FUNGAL STAND N-TERMINAL GOODBYE DOMAIN-CONTAINING PROTEIN-RELATED"/>
    <property type="match status" value="1"/>
</dbReference>
<evidence type="ECO:0000313" key="5">
    <source>
        <dbReference type="EMBL" id="KAK4192057.1"/>
    </source>
</evidence>
<dbReference type="InterPro" id="IPR056884">
    <property type="entry name" value="NPHP3-like_N"/>
</dbReference>
<evidence type="ECO:0000259" key="4">
    <source>
        <dbReference type="Pfam" id="PF24883"/>
    </source>
</evidence>
<feature type="compositionally biased region" description="Polar residues" evidence="2">
    <location>
        <begin position="881"/>
        <end position="900"/>
    </location>
</feature>
<evidence type="ECO:0000313" key="6">
    <source>
        <dbReference type="Proteomes" id="UP001302126"/>
    </source>
</evidence>
<name>A0AAN6X644_9PEZI</name>
<feature type="domain" description="Nephrocystin 3-like N-terminal" evidence="4">
    <location>
        <begin position="283"/>
        <end position="458"/>
    </location>
</feature>
<keyword evidence="1" id="KW-0677">Repeat</keyword>
<proteinExistence type="predicted"/>
<gene>
    <name evidence="5" type="ORF">QBC35DRAFT_553730</name>
</gene>
<keyword evidence="6" id="KW-1185">Reference proteome</keyword>
<protein>
    <recommendedName>
        <fullName evidence="7">Fungal STAND N-terminal Goodbye domain-containing protein</fullName>
    </recommendedName>
</protein>
<feature type="region of interest" description="Disordered" evidence="2">
    <location>
        <begin position="879"/>
        <end position="904"/>
    </location>
</feature>
<accession>A0AAN6X644</accession>
<organism evidence="5 6">
    <name type="scientific">Podospora australis</name>
    <dbReference type="NCBI Taxonomy" id="1536484"/>
    <lineage>
        <taxon>Eukaryota</taxon>
        <taxon>Fungi</taxon>
        <taxon>Dikarya</taxon>
        <taxon>Ascomycota</taxon>
        <taxon>Pezizomycotina</taxon>
        <taxon>Sordariomycetes</taxon>
        <taxon>Sordariomycetidae</taxon>
        <taxon>Sordariales</taxon>
        <taxon>Podosporaceae</taxon>
        <taxon>Podospora</taxon>
    </lineage>
</organism>
<dbReference type="Pfam" id="PF24883">
    <property type="entry name" value="NPHP3_N"/>
    <property type="match status" value="1"/>
</dbReference>
<reference evidence="5" key="1">
    <citation type="journal article" date="2023" name="Mol. Phylogenet. Evol.">
        <title>Genome-scale phylogeny and comparative genomics of the fungal order Sordariales.</title>
        <authorList>
            <person name="Hensen N."/>
            <person name="Bonometti L."/>
            <person name="Westerberg I."/>
            <person name="Brannstrom I.O."/>
            <person name="Guillou S."/>
            <person name="Cros-Aarteil S."/>
            <person name="Calhoun S."/>
            <person name="Haridas S."/>
            <person name="Kuo A."/>
            <person name="Mondo S."/>
            <person name="Pangilinan J."/>
            <person name="Riley R."/>
            <person name="LaButti K."/>
            <person name="Andreopoulos B."/>
            <person name="Lipzen A."/>
            <person name="Chen C."/>
            <person name="Yan M."/>
            <person name="Daum C."/>
            <person name="Ng V."/>
            <person name="Clum A."/>
            <person name="Steindorff A."/>
            <person name="Ohm R.A."/>
            <person name="Martin F."/>
            <person name="Silar P."/>
            <person name="Natvig D.O."/>
            <person name="Lalanne C."/>
            <person name="Gautier V."/>
            <person name="Ament-Velasquez S.L."/>
            <person name="Kruys A."/>
            <person name="Hutchinson M.I."/>
            <person name="Powell A.J."/>
            <person name="Barry K."/>
            <person name="Miller A.N."/>
            <person name="Grigoriev I.V."/>
            <person name="Debuchy R."/>
            <person name="Gladieux P."/>
            <person name="Hiltunen Thoren M."/>
            <person name="Johannesson H."/>
        </authorList>
    </citation>
    <scope>NUCLEOTIDE SEQUENCE</scope>
    <source>
        <strain evidence="5">PSN309</strain>
    </source>
</reference>
<dbReference type="InterPro" id="IPR011990">
    <property type="entry name" value="TPR-like_helical_dom_sf"/>
</dbReference>
<dbReference type="EMBL" id="MU864356">
    <property type="protein sequence ID" value="KAK4192057.1"/>
    <property type="molecule type" value="Genomic_DNA"/>
</dbReference>
<evidence type="ECO:0000259" key="3">
    <source>
        <dbReference type="Pfam" id="PF17109"/>
    </source>
</evidence>
<evidence type="ECO:0008006" key="7">
    <source>
        <dbReference type="Google" id="ProtNLM"/>
    </source>
</evidence>
<evidence type="ECO:0000256" key="2">
    <source>
        <dbReference type="SAM" id="MobiDB-lite"/>
    </source>
</evidence>
<evidence type="ECO:0000256" key="1">
    <source>
        <dbReference type="ARBA" id="ARBA00022737"/>
    </source>
</evidence>
<dbReference type="SUPFAM" id="SSF48452">
    <property type="entry name" value="TPR-like"/>
    <property type="match status" value="1"/>
</dbReference>
<feature type="domain" description="Fungal STAND N-terminal Goodbye" evidence="3">
    <location>
        <begin position="10"/>
        <end position="128"/>
    </location>
</feature>